<dbReference type="RefSeq" id="WP_152708832.1">
    <property type="nucleotide sequence ID" value="NZ_VOSJ01000002.1"/>
</dbReference>
<protein>
    <submittedName>
        <fullName evidence="8">MetQ/NlpA family ABC transporter substrate-binding protein</fullName>
    </submittedName>
</protein>
<evidence type="ECO:0000256" key="6">
    <source>
        <dbReference type="ARBA" id="ARBA00023288"/>
    </source>
</evidence>
<sequence>MPIKFLSEWSRRRSSSKSFAVMAFLAASTWALVPGAAQAASPLRIGINSGLLADAVHQAAKEAKEQGLDVKVIEFTDWITPNAALANKDIDANYFQHIPFLEDAKKARGYDFVSIGVGTMSKVGLYSKRYKNVADLPNGAKVAIANDPVNGGRGLVLLERIGLIKLREGLEYKATVADIVSNPKNIKITELIAQQLPTALDDVDLGQGYPATLKQFDIDPNSALIFDDVQKRFAIQWVVRPEDAKDPRINKFVSIYQNSPEVKAILKKHFGDMTVPAWEPAQRSDTNPTN</sequence>
<keyword evidence="5" id="KW-0564">Palmitate</keyword>
<evidence type="ECO:0000313" key="9">
    <source>
        <dbReference type="Proteomes" id="UP000403266"/>
    </source>
</evidence>
<keyword evidence="9" id="KW-1185">Reference proteome</keyword>
<dbReference type="SUPFAM" id="SSF53850">
    <property type="entry name" value="Periplasmic binding protein-like II"/>
    <property type="match status" value="1"/>
</dbReference>
<dbReference type="Pfam" id="PF03180">
    <property type="entry name" value="Lipoprotein_9"/>
    <property type="match status" value="1"/>
</dbReference>
<reference evidence="8 9" key="1">
    <citation type="journal article" date="2019" name="Syst. Appl. Microbiol.">
        <title>Microvirga tunisiensis sp. nov., a root nodule symbiotic bacterium isolated from Lupinus micranthus and L. luteus grown in Northern Tunisia.</title>
        <authorList>
            <person name="Msaddak A."/>
            <person name="Rejili M."/>
            <person name="Duran D."/>
            <person name="Mars M."/>
            <person name="Palacios J.M."/>
            <person name="Ruiz-Argueso T."/>
            <person name="Rey L."/>
            <person name="Imperial J."/>
        </authorList>
    </citation>
    <scope>NUCLEOTIDE SEQUENCE [LARGE SCALE GENOMIC DNA]</scope>
    <source>
        <strain evidence="8 9">Lmie10</strain>
    </source>
</reference>
<evidence type="ECO:0000256" key="4">
    <source>
        <dbReference type="ARBA" id="ARBA00023136"/>
    </source>
</evidence>
<evidence type="ECO:0000256" key="2">
    <source>
        <dbReference type="ARBA" id="ARBA00008973"/>
    </source>
</evidence>
<organism evidence="8 9">
    <name type="scientific">Microvirga tunisiensis</name>
    <dbReference type="NCBI Taxonomy" id="2108360"/>
    <lineage>
        <taxon>Bacteria</taxon>
        <taxon>Pseudomonadati</taxon>
        <taxon>Pseudomonadota</taxon>
        <taxon>Alphaproteobacteria</taxon>
        <taxon>Hyphomicrobiales</taxon>
        <taxon>Methylobacteriaceae</taxon>
        <taxon>Microvirga</taxon>
    </lineage>
</organism>
<comment type="caution">
    <text evidence="8">The sequence shown here is derived from an EMBL/GenBank/DDBJ whole genome shotgun (WGS) entry which is preliminary data.</text>
</comment>
<dbReference type="GO" id="GO:0016020">
    <property type="term" value="C:membrane"/>
    <property type="evidence" value="ECO:0007669"/>
    <property type="project" value="UniProtKB-SubCell"/>
</dbReference>
<accession>A0A5N7MIZ6</accession>
<name>A0A5N7MIZ6_9HYPH</name>
<dbReference type="PANTHER" id="PTHR30429">
    <property type="entry name" value="D-METHIONINE-BINDING LIPOPROTEIN METQ"/>
    <property type="match status" value="1"/>
</dbReference>
<evidence type="ECO:0000256" key="7">
    <source>
        <dbReference type="SAM" id="SignalP"/>
    </source>
</evidence>
<keyword evidence="4" id="KW-0472">Membrane</keyword>
<gene>
    <name evidence="8" type="ORF">FS320_01450</name>
</gene>
<dbReference type="OrthoDB" id="9812878at2"/>
<keyword evidence="6" id="KW-0449">Lipoprotein</keyword>
<dbReference type="Proteomes" id="UP000403266">
    <property type="component" value="Unassembled WGS sequence"/>
</dbReference>
<dbReference type="AlphaFoldDB" id="A0A5N7MIZ6"/>
<evidence type="ECO:0000256" key="1">
    <source>
        <dbReference type="ARBA" id="ARBA00004635"/>
    </source>
</evidence>
<evidence type="ECO:0000256" key="5">
    <source>
        <dbReference type="ARBA" id="ARBA00023139"/>
    </source>
</evidence>
<evidence type="ECO:0000313" key="8">
    <source>
        <dbReference type="EMBL" id="MPR23916.1"/>
    </source>
</evidence>
<comment type="subcellular location">
    <subcellularLocation>
        <location evidence="1">Membrane</location>
        <topology evidence="1">Lipid-anchor</topology>
    </subcellularLocation>
</comment>
<dbReference type="EMBL" id="VOSK01000002">
    <property type="protein sequence ID" value="MPR23916.1"/>
    <property type="molecule type" value="Genomic_DNA"/>
</dbReference>
<keyword evidence="3 7" id="KW-0732">Signal</keyword>
<comment type="similarity">
    <text evidence="2">Belongs to the NlpA lipoprotein family.</text>
</comment>
<feature type="chain" id="PRO_5030135476" evidence="7">
    <location>
        <begin position="40"/>
        <end position="290"/>
    </location>
</feature>
<dbReference type="InterPro" id="IPR004872">
    <property type="entry name" value="Lipoprotein_NlpA"/>
</dbReference>
<evidence type="ECO:0000256" key="3">
    <source>
        <dbReference type="ARBA" id="ARBA00022729"/>
    </source>
</evidence>
<feature type="signal peptide" evidence="7">
    <location>
        <begin position="1"/>
        <end position="39"/>
    </location>
</feature>
<dbReference type="PANTHER" id="PTHR30429:SF1">
    <property type="entry name" value="D-METHIONINE-BINDING LIPOPROTEIN METQ-RELATED"/>
    <property type="match status" value="1"/>
</dbReference>
<dbReference type="Gene3D" id="3.40.190.10">
    <property type="entry name" value="Periplasmic binding protein-like II"/>
    <property type="match status" value="2"/>
</dbReference>
<proteinExistence type="inferred from homology"/>